<dbReference type="Proteomes" id="UP000657592">
    <property type="component" value="Unassembled WGS sequence"/>
</dbReference>
<organism evidence="5 6">
    <name type="scientific">Microbacterium album</name>
    <dbReference type="NCBI Taxonomy" id="2053191"/>
    <lineage>
        <taxon>Bacteria</taxon>
        <taxon>Bacillati</taxon>
        <taxon>Actinomycetota</taxon>
        <taxon>Actinomycetes</taxon>
        <taxon>Micrococcales</taxon>
        <taxon>Microbacteriaceae</taxon>
        <taxon>Microbacterium</taxon>
    </lineage>
</organism>
<gene>
    <name evidence="5" type="ORF">GCM10010921_09160</name>
</gene>
<dbReference type="EMBL" id="BMJY01000002">
    <property type="protein sequence ID" value="GGH38527.1"/>
    <property type="molecule type" value="Genomic_DNA"/>
</dbReference>
<protein>
    <submittedName>
        <fullName evidence="5">ABC transporter ATP-binding protein</fullName>
    </submittedName>
</protein>
<reference evidence="5" key="1">
    <citation type="journal article" date="2014" name="Int. J. Syst. Evol. Microbiol.">
        <title>Complete genome sequence of Corynebacterium casei LMG S-19264T (=DSM 44701T), isolated from a smear-ripened cheese.</title>
        <authorList>
            <consortium name="US DOE Joint Genome Institute (JGI-PGF)"/>
            <person name="Walter F."/>
            <person name="Albersmeier A."/>
            <person name="Kalinowski J."/>
            <person name="Ruckert C."/>
        </authorList>
    </citation>
    <scope>NUCLEOTIDE SEQUENCE</scope>
    <source>
        <strain evidence="5">CGMCC 1.15794</strain>
    </source>
</reference>
<comment type="caution">
    <text evidence="5">The sequence shown here is derived from an EMBL/GenBank/DDBJ whole genome shotgun (WGS) entry which is preliminary data.</text>
</comment>
<keyword evidence="6" id="KW-1185">Reference proteome</keyword>
<evidence type="ECO:0000256" key="2">
    <source>
        <dbReference type="ARBA" id="ARBA00022741"/>
    </source>
</evidence>
<proteinExistence type="predicted"/>
<keyword evidence="3 5" id="KW-0067">ATP-binding</keyword>
<keyword evidence="1" id="KW-0813">Transport</keyword>
<evidence type="ECO:0000313" key="6">
    <source>
        <dbReference type="Proteomes" id="UP000657592"/>
    </source>
</evidence>
<evidence type="ECO:0000313" key="5">
    <source>
        <dbReference type="EMBL" id="GGH38527.1"/>
    </source>
</evidence>
<sequence>MTAAVGALRARDLTVRAHGRDLLSAVEIEAQPARLLGLLGPNGAGKTTLLRALAGVRRPDSGEVTLDGLPVHAARRRAVARRMALVEQHHDLHTDLLVADIVMLGRTPYRRAFSAASERDREVVEAALARVGVAELASRRWSTLSGGERQRVHIARALAQEPEVMLLDEPTNHLDIRFQLEVLALLRGLGITVVAALHDLNLAARFCHDVAVLESGRLVAAGPVQEVLDADLIERVYAVRAVVERSPHTGAATATFLAPSR</sequence>
<evidence type="ECO:0000259" key="4">
    <source>
        <dbReference type="PROSITE" id="PS50893"/>
    </source>
</evidence>
<dbReference type="AlphaFoldDB" id="A0A917ICF3"/>
<dbReference type="GO" id="GO:0005524">
    <property type="term" value="F:ATP binding"/>
    <property type="evidence" value="ECO:0007669"/>
    <property type="project" value="UniProtKB-KW"/>
</dbReference>
<evidence type="ECO:0000256" key="1">
    <source>
        <dbReference type="ARBA" id="ARBA00022448"/>
    </source>
</evidence>
<dbReference type="Gene3D" id="3.40.50.300">
    <property type="entry name" value="P-loop containing nucleotide triphosphate hydrolases"/>
    <property type="match status" value="1"/>
</dbReference>
<dbReference type="SUPFAM" id="SSF52540">
    <property type="entry name" value="P-loop containing nucleoside triphosphate hydrolases"/>
    <property type="match status" value="1"/>
</dbReference>
<name>A0A917ICF3_9MICO</name>
<dbReference type="InterPro" id="IPR003439">
    <property type="entry name" value="ABC_transporter-like_ATP-bd"/>
</dbReference>
<dbReference type="PANTHER" id="PTHR42794">
    <property type="entry name" value="HEMIN IMPORT ATP-BINDING PROTEIN HMUV"/>
    <property type="match status" value="1"/>
</dbReference>
<dbReference type="PANTHER" id="PTHR42794:SF2">
    <property type="entry name" value="ABC TRANSPORTER ATP-BINDING PROTEIN"/>
    <property type="match status" value="1"/>
</dbReference>
<dbReference type="SMART" id="SM00382">
    <property type="entry name" value="AAA"/>
    <property type="match status" value="1"/>
</dbReference>
<dbReference type="InterPro" id="IPR027417">
    <property type="entry name" value="P-loop_NTPase"/>
</dbReference>
<reference evidence="5" key="2">
    <citation type="submission" date="2020-09" db="EMBL/GenBank/DDBJ databases">
        <authorList>
            <person name="Sun Q."/>
            <person name="Zhou Y."/>
        </authorList>
    </citation>
    <scope>NUCLEOTIDE SEQUENCE</scope>
    <source>
        <strain evidence="5">CGMCC 1.15794</strain>
    </source>
</reference>
<feature type="domain" description="ABC transporter" evidence="4">
    <location>
        <begin position="8"/>
        <end position="240"/>
    </location>
</feature>
<dbReference type="FunFam" id="3.40.50.300:FF:000134">
    <property type="entry name" value="Iron-enterobactin ABC transporter ATP-binding protein"/>
    <property type="match status" value="1"/>
</dbReference>
<dbReference type="GO" id="GO:0016887">
    <property type="term" value="F:ATP hydrolysis activity"/>
    <property type="evidence" value="ECO:0007669"/>
    <property type="project" value="InterPro"/>
</dbReference>
<dbReference type="InterPro" id="IPR003593">
    <property type="entry name" value="AAA+_ATPase"/>
</dbReference>
<dbReference type="PROSITE" id="PS50893">
    <property type="entry name" value="ABC_TRANSPORTER_2"/>
    <property type="match status" value="1"/>
</dbReference>
<keyword evidence="2" id="KW-0547">Nucleotide-binding</keyword>
<evidence type="ECO:0000256" key="3">
    <source>
        <dbReference type="ARBA" id="ARBA00022840"/>
    </source>
</evidence>
<dbReference type="CDD" id="cd03214">
    <property type="entry name" value="ABC_Iron-Siderophores_B12_Hemin"/>
    <property type="match status" value="1"/>
</dbReference>
<accession>A0A917ICF3</accession>
<dbReference type="Pfam" id="PF00005">
    <property type="entry name" value="ABC_tran"/>
    <property type="match status" value="1"/>
</dbReference>